<protein>
    <submittedName>
        <fullName evidence="1">Uncharacterized protein</fullName>
    </submittedName>
</protein>
<comment type="caution">
    <text evidence="1">The sequence shown here is derived from an EMBL/GenBank/DDBJ whole genome shotgun (WGS) entry which is preliminary data.</text>
</comment>
<organism evidence="1 2">
    <name type="scientific">Actinomycetospora cinnamomea</name>
    <dbReference type="NCBI Taxonomy" id="663609"/>
    <lineage>
        <taxon>Bacteria</taxon>
        <taxon>Bacillati</taxon>
        <taxon>Actinomycetota</taxon>
        <taxon>Actinomycetes</taxon>
        <taxon>Pseudonocardiales</taxon>
        <taxon>Pseudonocardiaceae</taxon>
        <taxon>Actinomycetospora</taxon>
    </lineage>
</organism>
<dbReference type="OrthoDB" id="9808719at2"/>
<sequence>MSAPAEVAEVTARLGVLAGRVGLRVLVVPADEPPMHFGTSVRTGLGVPAVPGALAMTWIETEDSAEEGEVEQRGAEVVEAMAAEPGFIGFVGTNAAGRGHTFTAWTSPGAAERAVAGNRPHAEARRRFLHGTLGRRGFTSLWVPHRLNPQHVRCPDCGDRHAIRPGNEAPRCHCGAALGLAPYF</sequence>
<accession>A0A2U1EYL7</accession>
<name>A0A2U1EYL7_9PSEU</name>
<dbReference type="RefSeq" id="WP_116710532.1">
    <property type="nucleotide sequence ID" value="NZ_QEKW01000016.1"/>
</dbReference>
<evidence type="ECO:0000313" key="1">
    <source>
        <dbReference type="EMBL" id="PVZ05002.1"/>
    </source>
</evidence>
<dbReference type="AlphaFoldDB" id="A0A2U1EYL7"/>
<gene>
    <name evidence="1" type="ORF">C8D89_116109</name>
</gene>
<dbReference type="Proteomes" id="UP000245639">
    <property type="component" value="Unassembled WGS sequence"/>
</dbReference>
<reference evidence="1 2" key="1">
    <citation type="submission" date="2018-04" db="EMBL/GenBank/DDBJ databases">
        <title>Genomic Encyclopedia of Type Strains, Phase IV (KMG-IV): sequencing the most valuable type-strain genomes for metagenomic binning, comparative biology and taxonomic classification.</title>
        <authorList>
            <person name="Goeker M."/>
        </authorList>
    </citation>
    <scope>NUCLEOTIDE SEQUENCE [LARGE SCALE GENOMIC DNA]</scope>
    <source>
        <strain evidence="1 2">DSM 45771</strain>
    </source>
</reference>
<proteinExistence type="predicted"/>
<dbReference type="EMBL" id="QEKW01000016">
    <property type="protein sequence ID" value="PVZ05002.1"/>
    <property type="molecule type" value="Genomic_DNA"/>
</dbReference>
<evidence type="ECO:0000313" key="2">
    <source>
        <dbReference type="Proteomes" id="UP000245639"/>
    </source>
</evidence>
<keyword evidence="2" id="KW-1185">Reference proteome</keyword>